<evidence type="ECO:0000313" key="8">
    <source>
        <dbReference type="Proteomes" id="UP001500840"/>
    </source>
</evidence>
<comment type="caution">
    <text evidence="7">The sequence shown here is derived from an EMBL/GenBank/DDBJ whole genome shotgun (WGS) entry which is preliminary data.</text>
</comment>
<dbReference type="InterPro" id="IPR013324">
    <property type="entry name" value="RNA_pol_sigma_r3/r4-like"/>
</dbReference>
<dbReference type="RefSeq" id="WP_345322201.1">
    <property type="nucleotide sequence ID" value="NZ_BAABGA010000030.1"/>
</dbReference>
<dbReference type="NCBIfam" id="TIGR02937">
    <property type="entry name" value="sigma70-ECF"/>
    <property type="match status" value="1"/>
</dbReference>
<dbReference type="EMBL" id="BAABGA010000030">
    <property type="protein sequence ID" value="GAA4453128.1"/>
    <property type="molecule type" value="Genomic_DNA"/>
</dbReference>
<evidence type="ECO:0000259" key="5">
    <source>
        <dbReference type="Pfam" id="PF04542"/>
    </source>
</evidence>
<keyword evidence="2" id="KW-0805">Transcription regulation</keyword>
<keyword evidence="3" id="KW-0731">Sigma factor</keyword>
<name>A0ABP8MMU0_9BACT</name>
<dbReference type="Gene3D" id="1.10.10.10">
    <property type="entry name" value="Winged helix-like DNA-binding domain superfamily/Winged helix DNA-binding domain"/>
    <property type="match status" value="1"/>
</dbReference>
<reference evidence="8" key="1">
    <citation type="journal article" date="2019" name="Int. J. Syst. Evol. Microbiol.">
        <title>The Global Catalogue of Microorganisms (GCM) 10K type strain sequencing project: providing services to taxonomists for standard genome sequencing and annotation.</title>
        <authorList>
            <consortium name="The Broad Institute Genomics Platform"/>
            <consortium name="The Broad Institute Genome Sequencing Center for Infectious Disease"/>
            <person name="Wu L."/>
            <person name="Ma J."/>
        </authorList>
    </citation>
    <scope>NUCLEOTIDE SEQUENCE [LARGE SCALE GENOMIC DNA]</scope>
    <source>
        <strain evidence="8">JCM 17759</strain>
    </source>
</reference>
<dbReference type="SUPFAM" id="SSF88659">
    <property type="entry name" value="Sigma3 and sigma4 domains of RNA polymerase sigma factors"/>
    <property type="match status" value="1"/>
</dbReference>
<feature type="domain" description="RNA polymerase sigma factor 70 region 4 type 2" evidence="6">
    <location>
        <begin position="106"/>
        <end position="155"/>
    </location>
</feature>
<evidence type="ECO:0000256" key="2">
    <source>
        <dbReference type="ARBA" id="ARBA00023015"/>
    </source>
</evidence>
<organism evidence="7 8">
    <name type="scientific">Novipirellula rosea</name>
    <dbReference type="NCBI Taxonomy" id="1031540"/>
    <lineage>
        <taxon>Bacteria</taxon>
        <taxon>Pseudomonadati</taxon>
        <taxon>Planctomycetota</taxon>
        <taxon>Planctomycetia</taxon>
        <taxon>Pirellulales</taxon>
        <taxon>Pirellulaceae</taxon>
        <taxon>Novipirellula</taxon>
    </lineage>
</organism>
<evidence type="ECO:0000259" key="6">
    <source>
        <dbReference type="Pfam" id="PF08281"/>
    </source>
</evidence>
<evidence type="ECO:0000256" key="4">
    <source>
        <dbReference type="ARBA" id="ARBA00023163"/>
    </source>
</evidence>
<accession>A0ABP8MMU0</accession>
<dbReference type="Pfam" id="PF08281">
    <property type="entry name" value="Sigma70_r4_2"/>
    <property type="match status" value="1"/>
</dbReference>
<keyword evidence="4" id="KW-0804">Transcription</keyword>
<sequence>MEQSDQEKRFSTVVGENRQRFGKIARTYAGDAAEDLLQEILLQVWRSLPSFKGGSACSTWCFRVAINTALTYQRKQFKKANEASSELLDTNASVETTSEQQTRSLFVRFLNTLSEIDQSVLLMHMERLNPSQISEVLGTSEAAVSTRLSRLRSKLASWEDDNG</sequence>
<evidence type="ECO:0000256" key="3">
    <source>
        <dbReference type="ARBA" id="ARBA00023082"/>
    </source>
</evidence>
<evidence type="ECO:0000256" key="1">
    <source>
        <dbReference type="ARBA" id="ARBA00010641"/>
    </source>
</evidence>
<dbReference type="InterPro" id="IPR013249">
    <property type="entry name" value="RNA_pol_sigma70_r4_t2"/>
</dbReference>
<dbReference type="InterPro" id="IPR014284">
    <property type="entry name" value="RNA_pol_sigma-70_dom"/>
</dbReference>
<gene>
    <name evidence="7" type="ORF">GCM10023156_23570</name>
</gene>
<dbReference type="PANTHER" id="PTHR43133">
    <property type="entry name" value="RNA POLYMERASE ECF-TYPE SIGMA FACTO"/>
    <property type="match status" value="1"/>
</dbReference>
<feature type="domain" description="RNA polymerase sigma-70 region 2" evidence="5">
    <location>
        <begin position="15"/>
        <end position="76"/>
    </location>
</feature>
<dbReference type="PANTHER" id="PTHR43133:SF45">
    <property type="entry name" value="RNA POLYMERASE ECF-TYPE SIGMA FACTOR"/>
    <property type="match status" value="1"/>
</dbReference>
<comment type="similarity">
    <text evidence="1">Belongs to the sigma-70 factor family. ECF subfamily.</text>
</comment>
<dbReference type="InterPro" id="IPR013325">
    <property type="entry name" value="RNA_pol_sigma_r2"/>
</dbReference>
<dbReference type="InterPro" id="IPR036388">
    <property type="entry name" value="WH-like_DNA-bd_sf"/>
</dbReference>
<keyword evidence="8" id="KW-1185">Reference proteome</keyword>
<dbReference type="InterPro" id="IPR007627">
    <property type="entry name" value="RNA_pol_sigma70_r2"/>
</dbReference>
<dbReference type="Gene3D" id="1.10.1740.10">
    <property type="match status" value="1"/>
</dbReference>
<evidence type="ECO:0000313" key="7">
    <source>
        <dbReference type="EMBL" id="GAA4453128.1"/>
    </source>
</evidence>
<dbReference type="Pfam" id="PF04542">
    <property type="entry name" value="Sigma70_r2"/>
    <property type="match status" value="1"/>
</dbReference>
<dbReference type="SUPFAM" id="SSF88946">
    <property type="entry name" value="Sigma2 domain of RNA polymerase sigma factors"/>
    <property type="match status" value="1"/>
</dbReference>
<proteinExistence type="inferred from homology"/>
<protein>
    <submittedName>
        <fullName evidence="7">Sigma-70 family RNA polymerase sigma factor</fullName>
    </submittedName>
</protein>
<dbReference type="Proteomes" id="UP001500840">
    <property type="component" value="Unassembled WGS sequence"/>
</dbReference>
<dbReference type="InterPro" id="IPR039425">
    <property type="entry name" value="RNA_pol_sigma-70-like"/>
</dbReference>